<dbReference type="Proteomes" id="UP000004508">
    <property type="component" value="Unassembled WGS sequence"/>
</dbReference>
<dbReference type="SMART" id="SM00530">
    <property type="entry name" value="HTH_XRE"/>
    <property type="match status" value="1"/>
</dbReference>
<reference evidence="2 3" key="1">
    <citation type="journal article" date="2011" name="Stand. Genomic Sci.">
        <title>Non-contiguous finished genome sequence and contextual data of the filamentous soil bacterium Ktedonobacter racemifer type strain (SOSP1-21).</title>
        <authorList>
            <person name="Chang Y.J."/>
            <person name="Land M."/>
            <person name="Hauser L."/>
            <person name="Chertkov O."/>
            <person name="Del Rio T.G."/>
            <person name="Nolan M."/>
            <person name="Copeland A."/>
            <person name="Tice H."/>
            <person name="Cheng J.F."/>
            <person name="Lucas S."/>
            <person name="Han C."/>
            <person name="Goodwin L."/>
            <person name="Pitluck S."/>
            <person name="Ivanova N."/>
            <person name="Ovchinikova G."/>
            <person name="Pati A."/>
            <person name="Chen A."/>
            <person name="Palaniappan K."/>
            <person name="Mavromatis K."/>
            <person name="Liolios K."/>
            <person name="Brettin T."/>
            <person name="Fiebig A."/>
            <person name="Rohde M."/>
            <person name="Abt B."/>
            <person name="Goker M."/>
            <person name="Detter J.C."/>
            <person name="Woyke T."/>
            <person name="Bristow J."/>
            <person name="Eisen J.A."/>
            <person name="Markowitz V."/>
            <person name="Hugenholtz P."/>
            <person name="Kyrpides N.C."/>
            <person name="Klenk H.P."/>
            <person name="Lapidus A."/>
        </authorList>
    </citation>
    <scope>NUCLEOTIDE SEQUENCE [LARGE SCALE GENOMIC DNA]</scope>
    <source>
        <strain evidence="3">DSM 44963</strain>
    </source>
</reference>
<evidence type="ECO:0000313" key="2">
    <source>
        <dbReference type="EMBL" id="EFH82952.1"/>
    </source>
</evidence>
<gene>
    <name evidence="2" type="ORF">Krac_3849</name>
</gene>
<comment type="caution">
    <text evidence="2">The sequence shown here is derived from an EMBL/GenBank/DDBJ whole genome shotgun (WGS) entry which is preliminary data.</text>
</comment>
<protein>
    <submittedName>
        <fullName evidence="2">Helix-turn-helix domain protein</fullName>
    </submittedName>
</protein>
<dbReference type="CDD" id="cd00093">
    <property type="entry name" value="HTH_XRE"/>
    <property type="match status" value="1"/>
</dbReference>
<dbReference type="STRING" id="485913.Krac_3849"/>
<dbReference type="SUPFAM" id="SSF47413">
    <property type="entry name" value="lambda repressor-like DNA-binding domains"/>
    <property type="match status" value="1"/>
</dbReference>
<dbReference type="InterPro" id="IPR041413">
    <property type="entry name" value="MLTR_LBD"/>
</dbReference>
<evidence type="ECO:0000259" key="1">
    <source>
        <dbReference type="SMART" id="SM00530"/>
    </source>
</evidence>
<dbReference type="Pfam" id="PF13560">
    <property type="entry name" value="HTH_31"/>
    <property type="match status" value="1"/>
</dbReference>
<dbReference type="Gene3D" id="1.10.260.40">
    <property type="entry name" value="lambda repressor-like DNA-binding domains"/>
    <property type="match status" value="1"/>
</dbReference>
<proteinExistence type="predicted"/>
<dbReference type="EMBL" id="ADVG01000004">
    <property type="protein sequence ID" value="EFH82952.1"/>
    <property type="molecule type" value="Genomic_DNA"/>
</dbReference>
<evidence type="ECO:0000313" key="3">
    <source>
        <dbReference type="Proteomes" id="UP000004508"/>
    </source>
</evidence>
<dbReference type="InterPro" id="IPR001387">
    <property type="entry name" value="Cro/C1-type_HTH"/>
</dbReference>
<name>D6U3G2_KTERA</name>
<dbReference type="InterPro" id="IPR010982">
    <property type="entry name" value="Lambda_DNA-bd_dom_sf"/>
</dbReference>
<dbReference type="AlphaFoldDB" id="D6U3G2"/>
<dbReference type="Pfam" id="PF17765">
    <property type="entry name" value="MLTR_LBD"/>
    <property type="match status" value="1"/>
</dbReference>
<organism evidence="2 3">
    <name type="scientific">Ktedonobacter racemifer DSM 44963</name>
    <dbReference type="NCBI Taxonomy" id="485913"/>
    <lineage>
        <taxon>Bacteria</taxon>
        <taxon>Bacillati</taxon>
        <taxon>Chloroflexota</taxon>
        <taxon>Ktedonobacteria</taxon>
        <taxon>Ktedonobacterales</taxon>
        <taxon>Ktedonobacteraceae</taxon>
        <taxon>Ktedonobacter</taxon>
    </lineage>
</organism>
<sequence length="336" mass="38912">MRSGAIMERHPSENQECVNHRCKSNSFIANIFVYKPKNNEEEMTQTERRRAELADFLKTRRARLRPEQFGLPDFPRRRTQGLRREELAQLVGVGVSWYTWLEQGRAIQVSDDLLSRLADILQLNWEERSHLFILAQDPVKQPWEEDTEPGNTTYQAILDGLGIYPAILIDRRLNAVAWNESASRVLGNFASNCERERNMVWCIFMNATLRERLVHWERVARLSLAFLRAKSDQYAGEIWFTDLIADLRQASPEFRSWWPKHEIRLTCHDHYEIDHPLVGRLMLQASNLVEPSRPDLRLAVLTPLPQEDTATRLAVLMTGGGPSDLVVLQKKLSSSK</sequence>
<dbReference type="eggNOG" id="COG1396">
    <property type="taxonomic scope" value="Bacteria"/>
</dbReference>
<feature type="domain" description="HTH cro/C1-type" evidence="1">
    <location>
        <begin position="56"/>
        <end position="128"/>
    </location>
</feature>
<dbReference type="Gene3D" id="3.30.450.180">
    <property type="match status" value="1"/>
</dbReference>
<accession>D6U3G2</accession>
<keyword evidence="3" id="KW-1185">Reference proteome</keyword>
<dbReference type="InParanoid" id="D6U3G2"/>
<dbReference type="GO" id="GO:0003677">
    <property type="term" value="F:DNA binding"/>
    <property type="evidence" value="ECO:0007669"/>
    <property type="project" value="InterPro"/>
</dbReference>
<dbReference type="PANTHER" id="PTHR35010">
    <property type="entry name" value="BLL4672 PROTEIN-RELATED"/>
    <property type="match status" value="1"/>
</dbReference>